<proteinExistence type="inferred from homology"/>
<feature type="transmembrane region" description="Helical" evidence="6">
    <location>
        <begin position="6"/>
        <end position="24"/>
    </location>
</feature>
<dbReference type="GO" id="GO:0051087">
    <property type="term" value="F:protein-folding chaperone binding"/>
    <property type="evidence" value="ECO:0007669"/>
    <property type="project" value="TreeGrafter"/>
</dbReference>
<evidence type="ECO:0000256" key="3">
    <source>
        <dbReference type="ARBA" id="ARBA00022946"/>
    </source>
</evidence>
<reference evidence="8 9" key="1">
    <citation type="submission" date="2016-10" db="EMBL/GenBank/DDBJ databases">
        <authorList>
            <person name="de Groot N.N."/>
        </authorList>
    </citation>
    <scope>NUCLEOTIDE SEQUENCE [LARGE SCALE GENOMIC DNA]</scope>
    <source>
        <strain evidence="8 9">DSM 25584</strain>
    </source>
</reference>
<evidence type="ECO:0000256" key="5">
    <source>
        <dbReference type="SAM" id="MobiDB-lite"/>
    </source>
</evidence>
<feature type="domain" description="Tim44-like" evidence="7">
    <location>
        <begin position="92"/>
        <end position="238"/>
    </location>
</feature>
<dbReference type="SUPFAM" id="SSF54427">
    <property type="entry name" value="NTF2-like"/>
    <property type="match status" value="1"/>
</dbReference>
<keyword evidence="4 6" id="KW-0472">Membrane</keyword>
<evidence type="ECO:0000313" key="9">
    <source>
        <dbReference type="Proteomes" id="UP000199415"/>
    </source>
</evidence>
<dbReference type="InterPro" id="IPR016985">
    <property type="entry name" value="UCP031890_Tim44-rel"/>
</dbReference>
<dbReference type="PIRSF" id="PIRSF031890">
    <property type="entry name" value="UCP031890_transporter_Tim44"/>
    <property type="match status" value="1"/>
</dbReference>
<protein>
    <submittedName>
        <fullName evidence="8">Predicted lipid-binding transport protein, Tim44 family</fullName>
    </submittedName>
</protein>
<evidence type="ECO:0000256" key="2">
    <source>
        <dbReference type="ARBA" id="ARBA00009597"/>
    </source>
</evidence>
<keyword evidence="9" id="KW-1185">Reference proteome</keyword>
<dbReference type="Proteomes" id="UP000199415">
    <property type="component" value="Unassembled WGS sequence"/>
</dbReference>
<feature type="compositionally biased region" description="Basic and acidic residues" evidence="5">
    <location>
        <begin position="79"/>
        <end position="89"/>
    </location>
</feature>
<gene>
    <name evidence="8" type="ORF">SAMN05216241_10761</name>
</gene>
<accession>A0A1G7SLL5</accession>
<dbReference type="STRING" id="1082479.SAMN05216241_10761"/>
<dbReference type="Pfam" id="PF04280">
    <property type="entry name" value="Tim44"/>
    <property type="match status" value="1"/>
</dbReference>
<dbReference type="OrthoDB" id="9798618at2"/>
<sequence length="243" mass="26463">MSDGFQFLDIILFAAIAGFLVLRLRSVLGKRTGHGERPQHDPFSTTQRESKQGAPGGEDRDKVIPMPGRGQRGDSVTDSELRQAAERAETPLSAGLTQIKLADPDFDEEGFLKGARGAFEMIVNAYAGGDRDTLRQLLASDVYQDFERAIAGHEQAGEQVETTLVSIRDADIVGAELEGRTAFVTVKLVSDQINVVRDAEGNVVEGDPEEVTEITDVWTFARNTRSSDPNWTLVATRSPDADS</sequence>
<dbReference type="GO" id="GO:0016020">
    <property type="term" value="C:membrane"/>
    <property type="evidence" value="ECO:0007669"/>
    <property type="project" value="UniProtKB-SubCell"/>
</dbReference>
<dbReference type="InterPro" id="IPR032710">
    <property type="entry name" value="NTF2-like_dom_sf"/>
</dbReference>
<keyword evidence="6" id="KW-0812">Transmembrane</keyword>
<dbReference type="AlphaFoldDB" id="A0A1G7SLL5"/>
<dbReference type="PANTHER" id="PTHR10721">
    <property type="entry name" value="MITOCHONDRIAL IMPORT INNER MEMBRANE TRANSLOCASE SUBUNIT TIM44"/>
    <property type="match status" value="1"/>
</dbReference>
<name>A0A1G7SLL5_9PROT</name>
<dbReference type="PANTHER" id="PTHR10721:SF1">
    <property type="entry name" value="MITOCHONDRIAL IMPORT INNER MEMBRANE TRANSLOCASE SUBUNIT TIM44"/>
    <property type="match status" value="1"/>
</dbReference>
<keyword evidence="3" id="KW-0809">Transit peptide</keyword>
<evidence type="ECO:0000256" key="4">
    <source>
        <dbReference type="ARBA" id="ARBA00023136"/>
    </source>
</evidence>
<organism evidence="8 9">
    <name type="scientific">Limimonas halophila</name>
    <dbReference type="NCBI Taxonomy" id="1082479"/>
    <lineage>
        <taxon>Bacteria</taxon>
        <taxon>Pseudomonadati</taxon>
        <taxon>Pseudomonadota</taxon>
        <taxon>Alphaproteobacteria</taxon>
        <taxon>Rhodospirillales</taxon>
        <taxon>Rhodovibrionaceae</taxon>
        <taxon>Limimonas</taxon>
    </lineage>
</organism>
<evidence type="ECO:0000313" key="8">
    <source>
        <dbReference type="EMBL" id="SDG23977.1"/>
    </source>
</evidence>
<evidence type="ECO:0000256" key="1">
    <source>
        <dbReference type="ARBA" id="ARBA00004370"/>
    </source>
</evidence>
<dbReference type="GO" id="GO:0030150">
    <property type="term" value="P:protein import into mitochondrial matrix"/>
    <property type="evidence" value="ECO:0007669"/>
    <property type="project" value="TreeGrafter"/>
</dbReference>
<dbReference type="Gene3D" id="3.10.450.240">
    <property type="match status" value="1"/>
</dbReference>
<comment type="similarity">
    <text evidence="2">Belongs to the Tim44 family.</text>
</comment>
<dbReference type="NCBIfam" id="NF033779">
    <property type="entry name" value="Tim44_TimA_adap"/>
    <property type="match status" value="1"/>
</dbReference>
<dbReference type="EMBL" id="FNCE01000007">
    <property type="protein sequence ID" value="SDG23977.1"/>
    <property type="molecule type" value="Genomic_DNA"/>
</dbReference>
<dbReference type="RefSeq" id="WP_090020404.1">
    <property type="nucleotide sequence ID" value="NZ_FNCE01000007.1"/>
</dbReference>
<dbReference type="SMART" id="SM00978">
    <property type="entry name" value="Tim44"/>
    <property type="match status" value="1"/>
</dbReference>
<evidence type="ECO:0000256" key="6">
    <source>
        <dbReference type="SAM" id="Phobius"/>
    </source>
</evidence>
<dbReference type="InterPro" id="IPR007379">
    <property type="entry name" value="Tim44-like_dom"/>
</dbReference>
<feature type="region of interest" description="Disordered" evidence="5">
    <location>
        <begin position="31"/>
        <end position="89"/>
    </location>
</feature>
<keyword evidence="6" id="KW-1133">Transmembrane helix</keyword>
<evidence type="ECO:0000259" key="7">
    <source>
        <dbReference type="SMART" id="SM00978"/>
    </source>
</evidence>
<dbReference type="InterPro" id="IPR039544">
    <property type="entry name" value="Tim44-like"/>
</dbReference>
<comment type="subcellular location">
    <subcellularLocation>
        <location evidence="1">Membrane</location>
    </subcellularLocation>
</comment>